<evidence type="ECO:0000313" key="2">
    <source>
        <dbReference type="EMBL" id="KAH7053170.1"/>
    </source>
</evidence>
<comment type="caution">
    <text evidence="2">The sequence shown here is derived from an EMBL/GenBank/DDBJ whole genome shotgun (WGS) entry which is preliminary data.</text>
</comment>
<keyword evidence="3" id="KW-1185">Reference proteome</keyword>
<organism evidence="2 3">
    <name type="scientific">Macrophomina phaseolina</name>
    <dbReference type="NCBI Taxonomy" id="35725"/>
    <lineage>
        <taxon>Eukaryota</taxon>
        <taxon>Fungi</taxon>
        <taxon>Dikarya</taxon>
        <taxon>Ascomycota</taxon>
        <taxon>Pezizomycotina</taxon>
        <taxon>Dothideomycetes</taxon>
        <taxon>Dothideomycetes incertae sedis</taxon>
        <taxon>Botryosphaeriales</taxon>
        <taxon>Botryosphaeriaceae</taxon>
        <taxon>Macrophomina</taxon>
    </lineage>
</organism>
<dbReference type="EMBL" id="JAGTJR010000010">
    <property type="protein sequence ID" value="KAH7053170.1"/>
    <property type="molecule type" value="Genomic_DNA"/>
</dbReference>
<feature type="region of interest" description="Disordered" evidence="1">
    <location>
        <begin position="216"/>
        <end position="287"/>
    </location>
</feature>
<feature type="compositionally biased region" description="Basic residues" evidence="1">
    <location>
        <begin position="276"/>
        <end position="287"/>
    </location>
</feature>
<dbReference type="Proteomes" id="UP000774617">
    <property type="component" value="Unassembled WGS sequence"/>
</dbReference>
<feature type="compositionally biased region" description="Low complexity" evidence="1">
    <location>
        <begin position="229"/>
        <end position="244"/>
    </location>
</feature>
<protein>
    <submittedName>
        <fullName evidence="2">Uncharacterized protein</fullName>
    </submittedName>
</protein>
<accession>A0ABQ8GE12</accession>
<gene>
    <name evidence="2" type="ORF">B0J12DRAFT_698380</name>
</gene>
<proteinExistence type="predicted"/>
<sequence length="287" mass="29790">MPLLGIAAAQLGLGKPQSAPGTQREAATGRADRAVLPGDSVRVPLHAALSAHLVHIAARRCEQADGAQLAVAGPAAPSGRELVGRARAWPARCALSCPFAVLPHSRRPRVSSYAPRSFLSTAVALAAAGAGPPGGTRPIVFGAPLIHAAGATALAPLKLRRLCRRFSWPSWVRRTVSQNRPAVTCPATTRWSQAARGSKLNAGWHFPPHRSLAWLRASPPGLSSQRSRGAPAPGPATDAGAGPDVLPCSAQATAQRRPFGLSDDGVGVPHALRAAPARRLRRAERSA</sequence>
<evidence type="ECO:0000256" key="1">
    <source>
        <dbReference type="SAM" id="MobiDB-lite"/>
    </source>
</evidence>
<evidence type="ECO:0000313" key="3">
    <source>
        <dbReference type="Proteomes" id="UP000774617"/>
    </source>
</evidence>
<name>A0ABQ8GE12_9PEZI</name>
<reference evidence="2 3" key="1">
    <citation type="journal article" date="2021" name="Nat. Commun.">
        <title>Genetic determinants of endophytism in the Arabidopsis root mycobiome.</title>
        <authorList>
            <person name="Mesny F."/>
            <person name="Miyauchi S."/>
            <person name="Thiergart T."/>
            <person name="Pickel B."/>
            <person name="Atanasova L."/>
            <person name="Karlsson M."/>
            <person name="Huettel B."/>
            <person name="Barry K.W."/>
            <person name="Haridas S."/>
            <person name="Chen C."/>
            <person name="Bauer D."/>
            <person name="Andreopoulos W."/>
            <person name="Pangilinan J."/>
            <person name="LaButti K."/>
            <person name="Riley R."/>
            <person name="Lipzen A."/>
            <person name="Clum A."/>
            <person name="Drula E."/>
            <person name="Henrissat B."/>
            <person name="Kohler A."/>
            <person name="Grigoriev I.V."/>
            <person name="Martin F.M."/>
            <person name="Hacquard S."/>
        </authorList>
    </citation>
    <scope>NUCLEOTIDE SEQUENCE [LARGE SCALE GENOMIC DNA]</scope>
    <source>
        <strain evidence="2 3">MPI-SDFR-AT-0080</strain>
    </source>
</reference>